<organism evidence="2 3">
    <name type="scientific">Thielaviopsis punctulata</name>
    <dbReference type="NCBI Taxonomy" id="72032"/>
    <lineage>
        <taxon>Eukaryota</taxon>
        <taxon>Fungi</taxon>
        <taxon>Dikarya</taxon>
        <taxon>Ascomycota</taxon>
        <taxon>Pezizomycotina</taxon>
        <taxon>Sordariomycetes</taxon>
        <taxon>Hypocreomycetidae</taxon>
        <taxon>Microascales</taxon>
        <taxon>Ceratocystidaceae</taxon>
        <taxon>Thielaviopsis</taxon>
    </lineage>
</organism>
<evidence type="ECO:0000313" key="3">
    <source>
        <dbReference type="Proteomes" id="UP000033483"/>
    </source>
</evidence>
<dbReference type="GO" id="GO:0016279">
    <property type="term" value="F:protein-lysine N-methyltransferase activity"/>
    <property type="evidence" value="ECO:0007669"/>
    <property type="project" value="UniProtKB-ARBA"/>
</dbReference>
<protein>
    <recommendedName>
        <fullName evidence="1">SET domain-containing protein</fullName>
    </recommendedName>
</protein>
<sequence>MDYDKLLELAERNGIKLNGIAPQQIPGRGSGMVAQRAIKPREIILTVPNRTFRSRDTVASSIRAALPADVSAHGMLAAEILLDASPDFEAWKSVFPSRADFESCMPLLWAAELQALLPVVCREKLVVQRRAVAADWAAVRGALEGRDEAEYRYAWLLVNTRAFYNGSARMRRRPHGERLALQPVVDLVNHTAGAACAVAFGPVAFTVAADRAYAAGEEVLLSYGAHANDYLLAEYGFILDDNAWDEVCLDDVVAPLFTAEQAQALKDRDFWGRYVVDRSTAGCYRTQVALRIKLLARPRWERVVAGLDEAEDVQYAVDGLLRVAMAEYRQTAEQTVQRLGEMQEGTAEQRELLGRRWRQIIATLDVVGEMVAEDRV</sequence>
<dbReference type="InterPro" id="IPR046341">
    <property type="entry name" value="SET_dom_sf"/>
</dbReference>
<dbReference type="SUPFAM" id="SSF82199">
    <property type="entry name" value="SET domain"/>
    <property type="match status" value="1"/>
</dbReference>
<dbReference type="PANTHER" id="PTHR13271:SF137">
    <property type="entry name" value="SET DOMAIN-CONTAINING PROTEIN"/>
    <property type="match status" value="1"/>
</dbReference>
<feature type="domain" description="SET" evidence="1">
    <location>
        <begin position="29"/>
        <end position="224"/>
    </location>
</feature>
<dbReference type="Proteomes" id="UP000033483">
    <property type="component" value="Unassembled WGS sequence"/>
</dbReference>
<dbReference type="InterPro" id="IPR001214">
    <property type="entry name" value="SET_dom"/>
</dbReference>
<keyword evidence="3" id="KW-1185">Reference proteome</keyword>
<evidence type="ECO:0000313" key="2">
    <source>
        <dbReference type="EMBL" id="KKA29298.1"/>
    </source>
</evidence>
<accession>A0A0F4ZHE8</accession>
<dbReference type="AlphaFoldDB" id="A0A0F4ZHE8"/>
<dbReference type="Pfam" id="PF00856">
    <property type="entry name" value="SET"/>
    <property type="match status" value="1"/>
</dbReference>
<reference evidence="2 3" key="1">
    <citation type="submission" date="2015-03" db="EMBL/GenBank/DDBJ databases">
        <authorList>
            <person name="Radwan O."/>
            <person name="Al-Naeli F.A."/>
            <person name="Rendon G.A."/>
            <person name="Fields C."/>
        </authorList>
    </citation>
    <scope>NUCLEOTIDE SEQUENCE [LARGE SCALE GENOMIC DNA]</scope>
    <source>
        <strain evidence="2">CR-DP1</strain>
    </source>
</reference>
<dbReference type="OrthoDB" id="441812at2759"/>
<dbReference type="Gene3D" id="3.90.1410.10">
    <property type="entry name" value="set domain protein methyltransferase, domain 1"/>
    <property type="match status" value="1"/>
</dbReference>
<dbReference type="PANTHER" id="PTHR13271">
    <property type="entry name" value="UNCHARACTERIZED PUTATIVE METHYLTRANSFERASE"/>
    <property type="match status" value="1"/>
</dbReference>
<proteinExistence type="predicted"/>
<name>A0A0F4ZHE8_9PEZI</name>
<gene>
    <name evidence="2" type="ORF">TD95_005183</name>
</gene>
<evidence type="ECO:0000259" key="1">
    <source>
        <dbReference type="Pfam" id="PF00856"/>
    </source>
</evidence>
<comment type="caution">
    <text evidence="2">The sequence shown here is derived from an EMBL/GenBank/DDBJ whole genome shotgun (WGS) entry which is preliminary data.</text>
</comment>
<dbReference type="InterPro" id="IPR050600">
    <property type="entry name" value="SETD3_SETD6_MTase"/>
</dbReference>
<dbReference type="EMBL" id="LAEV01000917">
    <property type="protein sequence ID" value="KKA29298.1"/>
    <property type="molecule type" value="Genomic_DNA"/>
</dbReference>